<dbReference type="InterPro" id="IPR019012">
    <property type="entry name" value="RNA_cap_Gua-N2-MeTrfase"/>
</dbReference>
<dbReference type="InterPro" id="IPR029063">
    <property type="entry name" value="SAM-dependent_MTases_sf"/>
</dbReference>
<comment type="catalytic activity">
    <reaction evidence="3">
        <text>a 5'-end (N(2),N(7)-dimethyl 5'-triphosphoguanosine)-ribonucleoside in snoRNA + S-adenosyl-L-methionine = a 5'-end (N(2),N(2),N(7)-trimethyl 5'-triphosphoguanosine)-ribonucleoside in snoRNA + S-adenosyl-L-homocysteine + H(+)</text>
        <dbReference type="Rhea" id="RHEA:78507"/>
        <dbReference type="Rhea" id="RHEA-COMP:19088"/>
        <dbReference type="Rhea" id="RHEA-COMP:19090"/>
        <dbReference type="ChEBI" id="CHEBI:15378"/>
        <dbReference type="ChEBI" id="CHEBI:57856"/>
        <dbReference type="ChEBI" id="CHEBI:59789"/>
        <dbReference type="ChEBI" id="CHEBI:167623"/>
        <dbReference type="ChEBI" id="CHEBI:172880"/>
    </reaction>
    <physiologicalReaction direction="left-to-right" evidence="3">
        <dbReference type="Rhea" id="RHEA:78508"/>
    </physiologicalReaction>
</comment>
<dbReference type="KEGG" id="vde:111255234"/>
<dbReference type="RefSeq" id="XP_022672707.1">
    <property type="nucleotide sequence ID" value="XM_022816972.1"/>
</dbReference>
<dbReference type="Pfam" id="PF09445">
    <property type="entry name" value="Methyltransf_15"/>
    <property type="match status" value="1"/>
</dbReference>
<dbReference type="EnsemblMetazoa" id="XM_022816972">
    <property type="protein sequence ID" value="XP_022672707"/>
    <property type="gene ID" value="LOC111255234"/>
</dbReference>
<evidence type="ECO:0000313" key="9">
    <source>
        <dbReference type="EnsemblMetazoa" id="XP_022672707"/>
    </source>
</evidence>
<dbReference type="Gene3D" id="3.40.50.150">
    <property type="entry name" value="Vaccinia Virus protein VP39"/>
    <property type="match status" value="1"/>
</dbReference>
<evidence type="ECO:0000313" key="10">
    <source>
        <dbReference type="Proteomes" id="UP000594260"/>
    </source>
</evidence>
<evidence type="ECO:0000256" key="7">
    <source>
        <dbReference type="ARBA" id="ARBA00049790"/>
    </source>
</evidence>
<comment type="similarity">
    <text evidence="2">Belongs to the methyltransferase superfamily. Trimethylguanosine synthase family.</text>
</comment>
<dbReference type="FunCoup" id="A0A7M7MFF8">
    <property type="interactions" value="556"/>
</dbReference>
<feature type="compositionally biased region" description="Polar residues" evidence="8">
    <location>
        <begin position="434"/>
        <end position="449"/>
    </location>
</feature>
<dbReference type="GeneID" id="111255234"/>
<evidence type="ECO:0000256" key="3">
    <source>
        <dbReference type="ARBA" id="ARBA00047418"/>
    </source>
</evidence>
<organism evidence="9 10">
    <name type="scientific">Varroa destructor</name>
    <name type="common">Honeybee mite</name>
    <dbReference type="NCBI Taxonomy" id="109461"/>
    <lineage>
        <taxon>Eukaryota</taxon>
        <taxon>Metazoa</taxon>
        <taxon>Ecdysozoa</taxon>
        <taxon>Arthropoda</taxon>
        <taxon>Chelicerata</taxon>
        <taxon>Arachnida</taxon>
        <taxon>Acari</taxon>
        <taxon>Parasitiformes</taxon>
        <taxon>Mesostigmata</taxon>
        <taxon>Gamasina</taxon>
        <taxon>Dermanyssoidea</taxon>
        <taxon>Varroidae</taxon>
        <taxon>Varroa</taxon>
    </lineage>
</organism>
<dbReference type="SUPFAM" id="SSF53335">
    <property type="entry name" value="S-adenosyl-L-methionine-dependent methyltransferases"/>
    <property type="match status" value="1"/>
</dbReference>
<evidence type="ECO:0000256" key="5">
    <source>
        <dbReference type="ARBA" id="ARBA00048763"/>
    </source>
</evidence>
<name>A0A7M7MFF8_VARDE</name>
<comment type="catalytic activity">
    <reaction evidence="4">
        <text>a 5'-end (N(7)-methyl 5'-triphosphoguanosine)-ribonucleoside in snoRNA + S-adenosyl-L-methionine = a 5'-end (N(2),N(7)-dimethyl 5'-triphosphoguanosine)-ribonucleoside in snoRNA + S-adenosyl-L-homocysteine + H(+)</text>
        <dbReference type="Rhea" id="RHEA:78475"/>
        <dbReference type="Rhea" id="RHEA-COMP:19086"/>
        <dbReference type="Rhea" id="RHEA-COMP:19088"/>
        <dbReference type="ChEBI" id="CHEBI:15378"/>
        <dbReference type="ChEBI" id="CHEBI:57856"/>
        <dbReference type="ChEBI" id="CHEBI:59789"/>
        <dbReference type="ChEBI" id="CHEBI:156461"/>
        <dbReference type="ChEBI" id="CHEBI:172880"/>
    </reaction>
    <physiologicalReaction direction="left-to-right" evidence="4">
        <dbReference type="Rhea" id="RHEA:78476"/>
    </physiologicalReaction>
</comment>
<keyword evidence="10" id="KW-1185">Reference proteome</keyword>
<comment type="catalytic activity">
    <reaction evidence="6">
        <text>a 5'-end (N(7)-methyl 5'-triphosphoguanosine)-ribonucleoside in snRNA + S-adenosyl-L-methionine = a 5'-end (N(2),N(7)-dimethyl 5'-triphosphoguanosine)-ribonucleoside in snRNA + S-adenosyl-L-homocysteine + H(+)</text>
        <dbReference type="Rhea" id="RHEA:78471"/>
        <dbReference type="Rhea" id="RHEA-COMP:19085"/>
        <dbReference type="Rhea" id="RHEA-COMP:19087"/>
        <dbReference type="ChEBI" id="CHEBI:15378"/>
        <dbReference type="ChEBI" id="CHEBI:57856"/>
        <dbReference type="ChEBI" id="CHEBI:59789"/>
        <dbReference type="ChEBI" id="CHEBI:156461"/>
        <dbReference type="ChEBI" id="CHEBI:172880"/>
    </reaction>
    <physiologicalReaction direction="left-to-right" evidence="6">
        <dbReference type="Rhea" id="RHEA:78472"/>
    </physiologicalReaction>
</comment>
<evidence type="ECO:0000256" key="8">
    <source>
        <dbReference type="SAM" id="MobiDB-lite"/>
    </source>
</evidence>
<comment type="catalytic activity">
    <reaction evidence="5">
        <text>a 5'-end (N(2),N(7)-dimethyl 5'-triphosphoguanosine)-ribonucleoside in snRNA + S-adenosyl-L-methionine = a 5'-end (N(2),N(2),N(7)-trimethyl 5'-triphosphoguanosine)-ribonucleoside in snRNA + S-adenosyl-L-homocysteine + H(+)</text>
        <dbReference type="Rhea" id="RHEA:78479"/>
        <dbReference type="Rhea" id="RHEA-COMP:19087"/>
        <dbReference type="Rhea" id="RHEA-COMP:19089"/>
        <dbReference type="ChEBI" id="CHEBI:15378"/>
        <dbReference type="ChEBI" id="CHEBI:57856"/>
        <dbReference type="ChEBI" id="CHEBI:59789"/>
        <dbReference type="ChEBI" id="CHEBI:167623"/>
        <dbReference type="ChEBI" id="CHEBI:172880"/>
    </reaction>
    <physiologicalReaction direction="left-to-right" evidence="5">
        <dbReference type="Rhea" id="RHEA:78480"/>
    </physiologicalReaction>
</comment>
<dbReference type="InParanoid" id="A0A7M7MFF8"/>
<accession>A0A7M7MFF8</accession>
<evidence type="ECO:0000256" key="6">
    <source>
        <dbReference type="ARBA" id="ARBA00049075"/>
    </source>
</evidence>
<evidence type="ECO:0000256" key="1">
    <source>
        <dbReference type="ARBA" id="ARBA00018517"/>
    </source>
</evidence>
<dbReference type="PANTHER" id="PTHR14741">
    <property type="entry name" value="S-ADENOSYLMETHIONINE-DEPENDENT METHYLTRANSFERASE RELATED"/>
    <property type="match status" value="1"/>
</dbReference>
<protein>
    <recommendedName>
        <fullName evidence="1">Trimethylguanosine synthase</fullName>
    </recommendedName>
    <alternativeName>
        <fullName evidence="7">Cap-specific guanine-N(2) methyltransferase</fullName>
    </alternativeName>
</protein>
<dbReference type="Proteomes" id="UP000594260">
    <property type="component" value="Unplaced"/>
</dbReference>
<dbReference type="OrthoDB" id="194443at2759"/>
<feature type="compositionally biased region" description="Polar residues" evidence="8">
    <location>
        <begin position="463"/>
        <end position="483"/>
    </location>
</feature>
<dbReference type="GO" id="GO:0071164">
    <property type="term" value="F:RNA cap trimethylguanosine synthase activity"/>
    <property type="evidence" value="ECO:0007669"/>
    <property type="project" value="TreeGrafter"/>
</dbReference>
<dbReference type="AlphaFoldDB" id="A0A7M7MFF8"/>
<dbReference type="GO" id="GO:0005634">
    <property type="term" value="C:nucleus"/>
    <property type="evidence" value="ECO:0007669"/>
    <property type="project" value="TreeGrafter"/>
</dbReference>
<reference evidence="9" key="1">
    <citation type="submission" date="2021-01" db="UniProtKB">
        <authorList>
            <consortium name="EnsemblMetazoa"/>
        </authorList>
    </citation>
    <scope>IDENTIFICATION</scope>
</reference>
<evidence type="ECO:0000256" key="4">
    <source>
        <dbReference type="ARBA" id="ARBA00048740"/>
    </source>
</evidence>
<feature type="region of interest" description="Disordered" evidence="8">
    <location>
        <begin position="424"/>
        <end position="500"/>
    </location>
</feature>
<sequence>MTGQVQKSRLLVCEQCVSLFCKARLSRGSKTTNSFDGNYTVFKHIIVAAFCVMMVEILRGAARCDRVLVSRRIVLPKIEEAAEGMCLMVLNCAGKQAHQTLEALIEEGIIKEGTFKEIYNNIYTVEQFADTYCASTSFSVTIKDQQIRVYFQEPSEIHENHYGRCTPDGFACGIHDTDVWHKLLKGQTSTNEFVLTRSYHMDCEPDWTCDHLPVALSPEQQNMLELGLPLSFGHAKTFSRLSDEAIVAELDSQMVEKDYDKELADLSSSTERMSLSRSSRPESMELIVRDEACGSPTLLTDAITAAQVPIPGSLKFDEFKEYWSTNWQQIVEEEWRQRYGEYMTHPTTTELGVAGQSRDDGVGLDTDENKLSSTDNYNLYSGEWEKLWVQLATDLYYALMNKLVPQEELRGLGTNAQYMLTKSNEGYMEKRNSETSSARFDTNEQNISMDSKAGPIKQGTIGSGTDEQNISMISQGDSETGVQGSRKEEGKTSSNKRPLSLSDFGVSMSEGFCSIQQRFVKNHKLKKIKKESHNHEKDPNGISADALEDAPKDARIAKYWGQRYRLFRKFDDGIQMDYEGWFSVTPEKIAEHIANRLCPRGRRKSMLTMDGFCGVGGNTIQLAVRSPIVLAVDIDVNRIAMAKNNAKVYGVDRKVEFVVANMEHFVPRVAPDAIFMSPPWGGPEYKNKGTFKLDDMCVKFREIFRVYQALSPNLAFIVPRNTNLEQLCELGRVEVEQNLLNKKIKTITAYYGNLICK</sequence>
<dbReference type="PANTHER" id="PTHR14741:SF32">
    <property type="entry name" value="TRIMETHYLGUANOSINE SYNTHASE"/>
    <property type="match status" value="1"/>
</dbReference>
<proteinExistence type="inferred from homology"/>
<evidence type="ECO:0000256" key="2">
    <source>
        <dbReference type="ARBA" id="ARBA00025783"/>
    </source>
</evidence>
<dbReference type="CDD" id="cd02440">
    <property type="entry name" value="AdoMet_MTases"/>
    <property type="match status" value="1"/>
</dbReference>